<dbReference type="InterPro" id="IPR004358">
    <property type="entry name" value="Sig_transdc_His_kin-like_C"/>
</dbReference>
<dbReference type="CDD" id="cd00082">
    <property type="entry name" value="HisKA"/>
    <property type="match status" value="1"/>
</dbReference>
<dbReference type="InterPro" id="IPR000014">
    <property type="entry name" value="PAS"/>
</dbReference>
<feature type="domain" description="Histidine kinase" evidence="8">
    <location>
        <begin position="146"/>
        <end position="362"/>
    </location>
</feature>
<dbReference type="Gene3D" id="3.30.565.10">
    <property type="entry name" value="Histidine kinase-like ATPase, C-terminal domain"/>
    <property type="match status" value="1"/>
</dbReference>
<dbReference type="GO" id="GO:0004721">
    <property type="term" value="F:phosphoprotein phosphatase activity"/>
    <property type="evidence" value="ECO:0007669"/>
    <property type="project" value="TreeGrafter"/>
</dbReference>
<dbReference type="GO" id="GO:0016036">
    <property type="term" value="P:cellular response to phosphate starvation"/>
    <property type="evidence" value="ECO:0007669"/>
    <property type="project" value="TreeGrafter"/>
</dbReference>
<gene>
    <name evidence="9" type="ORF">RG47T_1465</name>
</gene>
<dbReference type="PRINTS" id="PR00344">
    <property type="entry name" value="BCTRLSENSOR"/>
</dbReference>
<dbReference type="InterPro" id="IPR003594">
    <property type="entry name" value="HATPase_dom"/>
</dbReference>
<dbReference type="InterPro" id="IPR050351">
    <property type="entry name" value="BphY/WalK/GraS-like"/>
</dbReference>
<dbReference type="RefSeq" id="WP_074488771.1">
    <property type="nucleotide sequence ID" value="NZ_FPAM01000002.1"/>
</dbReference>
<keyword evidence="7" id="KW-0472">Membrane</keyword>
<dbReference type="InterPro" id="IPR005467">
    <property type="entry name" value="His_kinase_dom"/>
</dbReference>
<evidence type="ECO:0000256" key="3">
    <source>
        <dbReference type="ARBA" id="ARBA00022553"/>
    </source>
</evidence>
<dbReference type="SUPFAM" id="SSF55874">
    <property type="entry name" value="ATPase domain of HSP90 chaperone/DNA topoisomerase II/histidine kinase"/>
    <property type="match status" value="1"/>
</dbReference>
<dbReference type="OrthoDB" id="9757990at2"/>
<evidence type="ECO:0000256" key="5">
    <source>
        <dbReference type="ARBA" id="ARBA00022777"/>
    </source>
</evidence>
<dbReference type="Gene3D" id="1.10.287.130">
    <property type="match status" value="1"/>
</dbReference>
<proteinExistence type="predicted"/>
<dbReference type="InterPro" id="IPR036097">
    <property type="entry name" value="HisK_dim/P_sf"/>
</dbReference>
<dbReference type="CDD" id="cd00130">
    <property type="entry name" value="PAS"/>
    <property type="match status" value="1"/>
</dbReference>
<keyword evidence="3" id="KW-0597">Phosphoprotein</keyword>
<dbReference type="SMART" id="SM00086">
    <property type="entry name" value="PAC"/>
    <property type="match status" value="1"/>
</dbReference>
<comment type="caution">
    <text evidence="9">The sequence shown here is derived from an EMBL/GenBank/DDBJ whole genome shotgun (WGS) entry which is preliminary data.</text>
</comment>
<dbReference type="EC" id="2.7.13.3" evidence="2"/>
<keyword evidence="4" id="KW-0808">Transferase</keyword>
<dbReference type="EMBL" id="MPPL01000001">
    <property type="protein sequence ID" value="OKS86018.1"/>
    <property type="molecule type" value="Genomic_DNA"/>
</dbReference>
<dbReference type="SMART" id="SM00387">
    <property type="entry name" value="HATPase_c"/>
    <property type="match status" value="1"/>
</dbReference>
<dbReference type="PROSITE" id="PS50109">
    <property type="entry name" value="HIS_KIN"/>
    <property type="match status" value="1"/>
</dbReference>
<comment type="catalytic activity">
    <reaction evidence="1">
        <text>ATP + protein L-histidine = ADP + protein N-phospho-L-histidine.</text>
        <dbReference type="EC" id="2.7.13.3"/>
    </reaction>
</comment>
<evidence type="ECO:0000313" key="10">
    <source>
        <dbReference type="Proteomes" id="UP000186720"/>
    </source>
</evidence>
<name>A0A1Q5ZWD8_9SPHI</name>
<dbReference type="SMART" id="SM00388">
    <property type="entry name" value="HisKA"/>
    <property type="match status" value="1"/>
</dbReference>
<keyword evidence="6" id="KW-0902">Two-component regulatory system</keyword>
<dbReference type="InterPro" id="IPR003661">
    <property type="entry name" value="HisK_dim/P_dom"/>
</dbReference>
<dbReference type="InterPro" id="IPR035965">
    <property type="entry name" value="PAS-like_dom_sf"/>
</dbReference>
<keyword evidence="10" id="KW-1185">Reference proteome</keyword>
<reference evidence="9 10" key="1">
    <citation type="submission" date="2016-11" db="EMBL/GenBank/DDBJ databases">
        <title>Whole Genome Sequencing of Mucilaginibacter polytrichastri RG4-7(T) isolated from the moss sample.</title>
        <authorList>
            <person name="Li Y."/>
        </authorList>
    </citation>
    <scope>NUCLEOTIDE SEQUENCE [LARGE SCALE GENOMIC DNA]</scope>
    <source>
        <strain evidence="9 10">RG4-7</strain>
    </source>
</reference>
<dbReference type="Pfam" id="PF02518">
    <property type="entry name" value="HATPase_c"/>
    <property type="match status" value="1"/>
</dbReference>
<dbReference type="STRING" id="1302689.RG47T_1465"/>
<dbReference type="Proteomes" id="UP000186720">
    <property type="component" value="Unassembled WGS sequence"/>
</dbReference>
<organism evidence="9 10">
    <name type="scientific">Mucilaginibacter polytrichastri</name>
    <dbReference type="NCBI Taxonomy" id="1302689"/>
    <lineage>
        <taxon>Bacteria</taxon>
        <taxon>Pseudomonadati</taxon>
        <taxon>Bacteroidota</taxon>
        <taxon>Sphingobacteriia</taxon>
        <taxon>Sphingobacteriales</taxon>
        <taxon>Sphingobacteriaceae</taxon>
        <taxon>Mucilaginibacter</taxon>
    </lineage>
</organism>
<evidence type="ECO:0000256" key="4">
    <source>
        <dbReference type="ARBA" id="ARBA00022679"/>
    </source>
</evidence>
<protein>
    <recommendedName>
        <fullName evidence="2">histidine kinase</fullName>
        <ecNumber evidence="2">2.7.13.3</ecNumber>
    </recommendedName>
</protein>
<evidence type="ECO:0000313" key="9">
    <source>
        <dbReference type="EMBL" id="OKS86018.1"/>
    </source>
</evidence>
<dbReference type="PANTHER" id="PTHR45453:SF1">
    <property type="entry name" value="PHOSPHATE REGULON SENSOR PROTEIN PHOR"/>
    <property type="match status" value="1"/>
</dbReference>
<sequence>MQEKWLSNKKQGQATINKSGILPEYTGEGTYVGYWKLMLGANKLTFCSRVRKMLELSRTKESGLWAILKLMPPAQRRSIIFEVQQACLNGANFEKQVKLTTPKGKVKWIRITGILYYRRWGKAEQMIGSIEDMTQKVIEESMSLAIVNHELRTPLTIIKLNVQMLINQFAGTLNKYPIKVLNNVDLHIDSMTQIMEEYLNSPQDDQRMKQLNLTVFDIQELIDVVIGEMKTIHPSYRFYKDSSEPVFVKADKYQIIQVLINYITNAVNFSPACSHIRIRTLFVDNQIEISVHDQGIGIPNGQEQQLFQKYYRCDQKAVRQKNSKGLGLYVVKKIIQEHEGFVRAERGCEGGSVFYFTLPIFEEKKLANSGY</sequence>
<dbReference type="GO" id="GO:0000155">
    <property type="term" value="F:phosphorelay sensor kinase activity"/>
    <property type="evidence" value="ECO:0007669"/>
    <property type="project" value="InterPro"/>
</dbReference>
<dbReference type="InterPro" id="IPR001610">
    <property type="entry name" value="PAC"/>
</dbReference>
<evidence type="ECO:0000256" key="1">
    <source>
        <dbReference type="ARBA" id="ARBA00000085"/>
    </source>
</evidence>
<keyword evidence="5" id="KW-0418">Kinase</keyword>
<dbReference type="Gene3D" id="3.30.450.20">
    <property type="entry name" value="PAS domain"/>
    <property type="match status" value="1"/>
</dbReference>
<dbReference type="PANTHER" id="PTHR45453">
    <property type="entry name" value="PHOSPHATE REGULON SENSOR PROTEIN PHOR"/>
    <property type="match status" value="1"/>
</dbReference>
<dbReference type="SUPFAM" id="SSF55785">
    <property type="entry name" value="PYP-like sensor domain (PAS domain)"/>
    <property type="match status" value="1"/>
</dbReference>
<dbReference type="GO" id="GO:0005886">
    <property type="term" value="C:plasma membrane"/>
    <property type="evidence" value="ECO:0007669"/>
    <property type="project" value="TreeGrafter"/>
</dbReference>
<evidence type="ECO:0000256" key="7">
    <source>
        <dbReference type="ARBA" id="ARBA00023136"/>
    </source>
</evidence>
<accession>A0A1Q5ZWD8</accession>
<dbReference type="InterPro" id="IPR036890">
    <property type="entry name" value="HATPase_C_sf"/>
</dbReference>
<dbReference type="SUPFAM" id="SSF47384">
    <property type="entry name" value="Homodimeric domain of signal transducing histidine kinase"/>
    <property type="match status" value="1"/>
</dbReference>
<evidence type="ECO:0000256" key="6">
    <source>
        <dbReference type="ARBA" id="ARBA00023012"/>
    </source>
</evidence>
<evidence type="ECO:0000259" key="8">
    <source>
        <dbReference type="PROSITE" id="PS50109"/>
    </source>
</evidence>
<dbReference type="FunFam" id="3.30.565.10:FF:000006">
    <property type="entry name" value="Sensor histidine kinase WalK"/>
    <property type="match status" value="1"/>
</dbReference>
<evidence type="ECO:0000256" key="2">
    <source>
        <dbReference type="ARBA" id="ARBA00012438"/>
    </source>
</evidence>
<dbReference type="Pfam" id="PF00512">
    <property type="entry name" value="HisKA"/>
    <property type="match status" value="1"/>
</dbReference>
<dbReference type="AlphaFoldDB" id="A0A1Q5ZWD8"/>